<reference evidence="7 8" key="1">
    <citation type="journal article" date="2006" name="J. Bacteriol.">
        <title>The genome sequence of the obligately chemolithoautotrophic, facultatively anaerobic bacterium Thiobacillus denitrificans.</title>
        <authorList>
            <person name="Beller H.R."/>
            <person name="Chain P.S."/>
            <person name="Letain T.E."/>
            <person name="Chakicherla A."/>
            <person name="Larimer F.W."/>
            <person name="Richardson P.M."/>
            <person name="Coleman M.A."/>
            <person name="Wood A.P."/>
            <person name="Kelly D.P."/>
        </authorList>
    </citation>
    <scope>NUCLEOTIDE SEQUENCE [LARGE SCALE GENOMIC DNA]</scope>
    <source>
        <strain evidence="7 8">ATCC 25259</strain>
    </source>
</reference>
<sequence length="331" mass="35715">MQKNRHHHGLLLALALLAGCATVPENDALTEARSLYDSARTDPQVVKLAPVELDEAGESLSRAEAAASQRESGDVIEQLAYVAKQRAAIAQETAKRKAAEISVTEASAERDRVRLEARTAEVAAARQQATQAELTAQQQAERDRALIAEREAEVEAARQQAATAEEAARQRADALEAARLEIQRAQTRIAEQEEQLQALNAKKTDRGLVVTLGDVLFGVNKADLTPGGMRNVQKLADFLKQYETRKLLIEGHTDSTGGDALNQALSERRAEAVKTALIGMGVDGERIATRGYGKAFPVASNNTAAGRQLNRRVEVVLSENGGEVPERKAGE</sequence>
<dbReference type="PRINTS" id="PR01021">
    <property type="entry name" value="OMPADOMAIN"/>
</dbReference>
<feature type="coiled-coil region" evidence="5">
    <location>
        <begin position="122"/>
        <end position="202"/>
    </location>
</feature>
<dbReference type="Gene3D" id="3.30.1330.60">
    <property type="entry name" value="OmpA-like domain"/>
    <property type="match status" value="1"/>
</dbReference>
<dbReference type="GO" id="GO:0009279">
    <property type="term" value="C:cell outer membrane"/>
    <property type="evidence" value="ECO:0007669"/>
    <property type="project" value="UniProtKB-SubCell"/>
</dbReference>
<organism evidence="7 8">
    <name type="scientific">Thiobacillus denitrificans (strain ATCC 25259 / T1)</name>
    <dbReference type="NCBI Taxonomy" id="292415"/>
    <lineage>
        <taxon>Bacteria</taxon>
        <taxon>Pseudomonadati</taxon>
        <taxon>Pseudomonadota</taxon>
        <taxon>Betaproteobacteria</taxon>
        <taxon>Nitrosomonadales</taxon>
        <taxon>Thiobacillaceae</taxon>
        <taxon>Thiobacillus</taxon>
    </lineage>
</organism>
<evidence type="ECO:0000256" key="2">
    <source>
        <dbReference type="ARBA" id="ARBA00023136"/>
    </source>
</evidence>
<dbReference type="Pfam" id="PF14346">
    <property type="entry name" value="DUF4398"/>
    <property type="match status" value="1"/>
</dbReference>
<dbReference type="InterPro" id="IPR025511">
    <property type="entry name" value="DUF4398"/>
</dbReference>
<dbReference type="PROSITE" id="PS51123">
    <property type="entry name" value="OMPA_2"/>
    <property type="match status" value="1"/>
</dbReference>
<dbReference type="eggNOG" id="COG2885">
    <property type="taxonomic scope" value="Bacteria"/>
</dbReference>
<dbReference type="OrthoDB" id="9782229at2"/>
<dbReference type="PANTHER" id="PTHR30329">
    <property type="entry name" value="STATOR ELEMENT OF FLAGELLAR MOTOR COMPLEX"/>
    <property type="match status" value="1"/>
</dbReference>
<dbReference type="PROSITE" id="PS01068">
    <property type="entry name" value="OMPA_1"/>
    <property type="match status" value="1"/>
</dbReference>
<dbReference type="RefSeq" id="WP_011310757.1">
    <property type="nucleotide sequence ID" value="NC_007404.1"/>
</dbReference>
<evidence type="ECO:0000313" key="7">
    <source>
        <dbReference type="EMBL" id="AAZ96197.1"/>
    </source>
</evidence>
<evidence type="ECO:0000256" key="5">
    <source>
        <dbReference type="SAM" id="Coils"/>
    </source>
</evidence>
<dbReference type="InterPro" id="IPR006664">
    <property type="entry name" value="OMP_bac"/>
</dbReference>
<evidence type="ECO:0000256" key="3">
    <source>
        <dbReference type="ARBA" id="ARBA00023237"/>
    </source>
</evidence>
<keyword evidence="5" id="KW-0175">Coiled coil</keyword>
<dbReference type="InterPro" id="IPR006690">
    <property type="entry name" value="OMPA-like_CS"/>
</dbReference>
<keyword evidence="2 4" id="KW-0472">Membrane</keyword>
<keyword evidence="3" id="KW-0998">Cell outer membrane</keyword>
<evidence type="ECO:0000313" key="8">
    <source>
        <dbReference type="Proteomes" id="UP000008291"/>
    </source>
</evidence>
<evidence type="ECO:0000259" key="6">
    <source>
        <dbReference type="PROSITE" id="PS51123"/>
    </source>
</evidence>
<dbReference type="CDD" id="cd07185">
    <property type="entry name" value="OmpA_C-like"/>
    <property type="match status" value="1"/>
</dbReference>
<dbReference type="InterPro" id="IPR006665">
    <property type="entry name" value="OmpA-like"/>
</dbReference>
<name>Q3SM53_THIDA</name>
<protein>
    <submittedName>
        <fullName evidence="7">Probable outer membrane protein</fullName>
    </submittedName>
</protein>
<dbReference type="InterPro" id="IPR036737">
    <property type="entry name" value="OmpA-like_sf"/>
</dbReference>
<dbReference type="EMBL" id="CP000116">
    <property type="protein sequence ID" value="AAZ96197.1"/>
    <property type="molecule type" value="Genomic_DNA"/>
</dbReference>
<dbReference type="PANTHER" id="PTHR30329:SF21">
    <property type="entry name" value="LIPOPROTEIN YIAD-RELATED"/>
    <property type="match status" value="1"/>
</dbReference>
<dbReference type="AlphaFoldDB" id="Q3SM53"/>
<comment type="subcellular location">
    <subcellularLocation>
        <location evidence="1">Cell outer membrane</location>
    </subcellularLocation>
</comment>
<dbReference type="SUPFAM" id="SSF103088">
    <property type="entry name" value="OmpA-like"/>
    <property type="match status" value="1"/>
</dbReference>
<gene>
    <name evidence="7" type="ordered locus">Tbd_0244</name>
</gene>
<accession>Q3SM53</accession>
<feature type="domain" description="OmpA-like" evidence="6">
    <location>
        <begin position="204"/>
        <end position="321"/>
    </location>
</feature>
<dbReference type="InterPro" id="IPR050330">
    <property type="entry name" value="Bact_OuterMem_StrucFunc"/>
</dbReference>
<evidence type="ECO:0000256" key="4">
    <source>
        <dbReference type="PROSITE-ProRule" id="PRU00473"/>
    </source>
</evidence>
<dbReference type="Proteomes" id="UP000008291">
    <property type="component" value="Chromosome"/>
</dbReference>
<dbReference type="PRINTS" id="PR01023">
    <property type="entry name" value="NAFLGMOTY"/>
</dbReference>
<dbReference type="KEGG" id="tbd:Tbd_0244"/>
<keyword evidence="8" id="KW-1185">Reference proteome</keyword>
<dbReference type="HOGENOM" id="CLU_016890_14_2_4"/>
<dbReference type="PROSITE" id="PS51257">
    <property type="entry name" value="PROKAR_LIPOPROTEIN"/>
    <property type="match status" value="1"/>
</dbReference>
<dbReference type="STRING" id="292415.Tbd_0244"/>
<proteinExistence type="predicted"/>
<dbReference type="Pfam" id="PF00691">
    <property type="entry name" value="OmpA"/>
    <property type="match status" value="1"/>
</dbReference>
<evidence type="ECO:0000256" key="1">
    <source>
        <dbReference type="ARBA" id="ARBA00004442"/>
    </source>
</evidence>